<reference evidence="5 6" key="1">
    <citation type="submission" date="2014-03" db="EMBL/GenBank/DDBJ databases">
        <title>Whole genome sequence of Novosphingobium resinovorum KF1.</title>
        <authorList>
            <person name="Gan H.M."/>
            <person name="Gan H.Y."/>
            <person name="Chew T.H."/>
            <person name="Savka M.A."/>
        </authorList>
    </citation>
    <scope>NUCLEOTIDE SEQUENCE [LARGE SCALE GENOMIC DNA]</scope>
    <source>
        <strain evidence="5 6">KF1</strain>
    </source>
</reference>
<feature type="domain" description="AMP-dependent synthetase/ligase" evidence="3">
    <location>
        <begin position="26"/>
        <end position="281"/>
    </location>
</feature>
<feature type="domain" description="AMP-binding enzyme C-terminal" evidence="4">
    <location>
        <begin position="426"/>
        <end position="500"/>
    </location>
</feature>
<dbReference type="EMBL" id="JFYZ01000017">
    <property type="protein sequence ID" value="EZP80415.1"/>
    <property type="molecule type" value="Genomic_DNA"/>
</dbReference>
<evidence type="ECO:0000259" key="3">
    <source>
        <dbReference type="Pfam" id="PF00501"/>
    </source>
</evidence>
<dbReference type="STRING" id="158500.BES08_09120"/>
<dbReference type="Pfam" id="PF13193">
    <property type="entry name" value="AMP-binding_C"/>
    <property type="match status" value="1"/>
</dbReference>
<keyword evidence="2 5" id="KW-0436">Ligase</keyword>
<dbReference type="SUPFAM" id="SSF56801">
    <property type="entry name" value="Acetyl-CoA synthetase-like"/>
    <property type="match status" value="1"/>
</dbReference>
<organism evidence="5 6">
    <name type="scientific">Novosphingobium resinovorum</name>
    <dbReference type="NCBI Taxonomy" id="158500"/>
    <lineage>
        <taxon>Bacteria</taxon>
        <taxon>Pseudomonadati</taxon>
        <taxon>Pseudomonadota</taxon>
        <taxon>Alphaproteobacteria</taxon>
        <taxon>Sphingomonadales</taxon>
        <taxon>Sphingomonadaceae</taxon>
        <taxon>Novosphingobium</taxon>
    </lineage>
</organism>
<dbReference type="CDD" id="cd04433">
    <property type="entry name" value="AFD_class_I"/>
    <property type="match status" value="1"/>
</dbReference>
<sequence length="520" mass="56402">MNTEAAADTVADLPGDAQTFPSLIRAVAAAYGDAVAVTLEDGEETVACVTYRELEARSAMLARGLLARGIGKGARIGFIHGNGPEFAVMLAAVSRIGAVAVPISTMIRANELVRVLRQSDVQGLILQRTMLGKDYAERVLEALPELDGQESGALRLGRAPYLRWIASDGEGLPPSITPLDWLAGAAATVGEDLLREVESEVHPTDQMVEIYTSGSMALPKGVRHAHGPVCFRSHTMREMMGHVPGKRVACILPMFWVGGMMMYLVPGLEAGATVVCTERTLSNSRFAMGSVLAEEDLAAMRGPKPWWGLGMSETLGPYSWGDDFRAPGRPVCAPMDHFGPGYEIRIADAENRPVAAGEAGEMQVRGYPVASGLHKIERAEHYTPDGYYRTGDMCVMEDRPEGRRVHFVGRGGDMIKVSGSNVSPAEVEMELQSLDGVHTAYVVGLPDRERGALLVAAVIARDGVELDFAVIEAELRRRLSSYKVPRAYVPLEREEIPLLHSNKVARRELARMMEDRLGRG</sequence>
<evidence type="ECO:0000256" key="1">
    <source>
        <dbReference type="ARBA" id="ARBA00006432"/>
    </source>
</evidence>
<dbReference type="Pfam" id="PF00501">
    <property type="entry name" value="AMP-binding"/>
    <property type="match status" value="1"/>
</dbReference>
<comment type="similarity">
    <text evidence="1">Belongs to the ATP-dependent AMP-binding enzyme family.</text>
</comment>
<comment type="caution">
    <text evidence="5">The sequence shown here is derived from an EMBL/GenBank/DDBJ whole genome shotgun (WGS) entry which is preliminary data.</text>
</comment>
<dbReference type="Gene3D" id="3.40.50.12780">
    <property type="entry name" value="N-terminal domain of ligase-like"/>
    <property type="match status" value="2"/>
</dbReference>
<dbReference type="PATRIC" id="fig|158500.4.peg.3572"/>
<dbReference type="GO" id="GO:0031956">
    <property type="term" value="F:medium-chain fatty acid-CoA ligase activity"/>
    <property type="evidence" value="ECO:0007669"/>
    <property type="project" value="TreeGrafter"/>
</dbReference>
<evidence type="ECO:0000313" key="5">
    <source>
        <dbReference type="EMBL" id="EZP80415.1"/>
    </source>
</evidence>
<dbReference type="InterPro" id="IPR000873">
    <property type="entry name" value="AMP-dep_synth/lig_dom"/>
</dbReference>
<dbReference type="InterPro" id="IPR045851">
    <property type="entry name" value="AMP-bd_C_sf"/>
</dbReference>
<dbReference type="AlphaFoldDB" id="A0A031JTY9"/>
<evidence type="ECO:0000256" key="2">
    <source>
        <dbReference type="ARBA" id="ARBA00022598"/>
    </source>
</evidence>
<protein>
    <submittedName>
        <fullName evidence="5">Acyl-CoA synthetase (AMP-forming)/AMP-acid ligase II</fullName>
    </submittedName>
</protein>
<dbReference type="InterPro" id="IPR025110">
    <property type="entry name" value="AMP-bd_C"/>
</dbReference>
<evidence type="ECO:0000259" key="4">
    <source>
        <dbReference type="Pfam" id="PF13193"/>
    </source>
</evidence>
<dbReference type="PANTHER" id="PTHR43201">
    <property type="entry name" value="ACYL-COA SYNTHETASE"/>
    <property type="match status" value="1"/>
</dbReference>
<evidence type="ECO:0000313" key="6">
    <source>
        <dbReference type="Proteomes" id="UP000024329"/>
    </source>
</evidence>
<dbReference type="PANTHER" id="PTHR43201:SF5">
    <property type="entry name" value="MEDIUM-CHAIN ACYL-COA LIGASE ACSF2, MITOCHONDRIAL"/>
    <property type="match status" value="1"/>
</dbReference>
<dbReference type="RefSeq" id="WP_036527250.1">
    <property type="nucleotide sequence ID" value="NZ_JFYZ01000017.1"/>
</dbReference>
<dbReference type="Proteomes" id="UP000024329">
    <property type="component" value="Unassembled WGS sequence"/>
</dbReference>
<name>A0A031JTY9_9SPHN</name>
<dbReference type="GO" id="GO:0006631">
    <property type="term" value="P:fatty acid metabolic process"/>
    <property type="evidence" value="ECO:0007669"/>
    <property type="project" value="TreeGrafter"/>
</dbReference>
<dbReference type="eggNOG" id="COG0318">
    <property type="taxonomic scope" value="Bacteria"/>
</dbReference>
<gene>
    <name evidence="5" type="ORF">BV97_03502</name>
</gene>
<dbReference type="Gene3D" id="3.30.300.30">
    <property type="match status" value="1"/>
</dbReference>
<dbReference type="InterPro" id="IPR042099">
    <property type="entry name" value="ANL_N_sf"/>
</dbReference>
<accession>A0A031JTY9</accession>
<proteinExistence type="inferred from homology"/>